<comment type="caution">
    <text evidence="2">The sequence shown here is derived from an EMBL/GenBank/DDBJ whole genome shotgun (WGS) entry which is preliminary data.</text>
</comment>
<dbReference type="EMBL" id="BDGG01000009">
    <property type="protein sequence ID" value="GAV03493.1"/>
    <property type="molecule type" value="Genomic_DNA"/>
</dbReference>
<organism evidence="2 3">
    <name type="scientific">Ramazzottius varieornatus</name>
    <name type="common">Water bear</name>
    <name type="synonym">Tardigrade</name>
    <dbReference type="NCBI Taxonomy" id="947166"/>
    <lineage>
        <taxon>Eukaryota</taxon>
        <taxon>Metazoa</taxon>
        <taxon>Ecdysozoa</taxon>
        <taxon>Tardigrada</taxon>
        <taxon>Eutardigrada</taxon>
        <taxon>Parachela</taxon>
        <taxon>Hypsibioidea</taxon>
        <taxon>Ramazzottiidae</taxon>
        <taxon>Ramazzottius</taxon>
    </lineage>
</organism>
<name>A0A1D1VTG1_RAMVA</name>
<evidence type="ECO:0000313" key="2">
    <source>
        <dbReference type="EMBL" id="GAV03493.1"/>
    </source>
</evidence>
<evidence type="ECO:0000313" key="3">
    <source>
        <dbReference type="Proteomes" id="UP000186922"/>
    </source>
</evidence>
<feature type="region of interest" description="Disordered" evidence="1">
    <location>
        <begin position="1"/>
        <end position="26"/>
    </location>
</feature>
<accession>A0A1D1VTG1</accession>
<dbReference type="AlphaFoldDB" id="A0A1D1VTG1"/>
<dbReference type="Proteomes" id="UP000186922">
    <property type="component" value="Unassembled WGS sequence"/>
</dbReference>
<keyword evidence="3" id="KW-1185">Reference proteome</keyword>
<reference evidence="2 3" key="1">
    <citation type="journal article" date="2016" name="Nat. Commun.">
        <title>Extremotolerant tardigrade genome and improved radiotolerance of human cultured cells by tardigrade-unique protein.</title>
        <authorList>
            <person name="Hashimoto T."/>
            <person name="Horikawa D.D."/>
            <person name="Saito Y."/>
            <person name="Kuwahara H."/>
            <person name="Kozuka-Hata H."/>
            <person name="Shin-I T."/>
            <person name="Minakuchi Y."/>
            <person name="Ohishi K."/>
            <person name="Motoyama A."/>
            <person name="Aizu T."/>
            <person name="Enomoto A."/>
            <person name="Kondo K."/>
            <person name="Tanaka S."/>
            <person name="Hara Y."/>
            <person name="Koshikawa S."/>
            <person name="Sagara H."/>
            <person name="Miura T."/>
            <person name="Yokobori S."/>
            <person name="Miyagawa K."/>
            <person name="Suzuki Y."/>
            <person name="Kubo T."/>
            <person name="Oyama M."/>
            <person name="Kohara Y."/>
            <person name="Fujiyama A."/>
            <person name="Arakawa K."/>
            <person name="Katayama T."/>
            <person name="Toyoda A."/>
            <person name="Kunieda T."/>
        </authorList>
    </citation>
    <scope>NUCLEOTIDE SEQUENCE [LARGE SCALE GENOMIC DNA]</scope>
    <source>
        <strain evidence="2 3">YOKOZUNA-1</strain>
    </source>
</reference>
<gene>
    <name evidence="2" type="primary">RvY_13909-1</name>
    <name evidence="2" type="synonym">RvY_13909.1</name>
    <name evidence="2" type="ORF">RvY_13909</name>
</gene>
<proteinExistence type="predicted"/>
<sequence>MDKTQNKGKRKSDTQKKGKKAPTGCSAKLSGCNAGNNKIHLLKHPKLYKEYLELFEKQKAGKKEGPVSLRQVKLDQMAQSKKLYDKDHPK</sequence>
<feature type="region of interest" description="Disordered" evidence="1">
    <location>
        <begin position="59"/>
        <end position="90"/>
    </location>
</feature>
<evidence type="ECO:0000256" key="1">
    <source>
        <dbReference type="SAM" id="MobiDB-lite"/>
    </source>
</evidence>
<protein>
    <submittedName>
        <fullName evidence="2">Uncharacterized protein</fullName>
    </submittedName>
</protein>
<feature type="compositionally biased region" description="Basic and acidic residues" evidence="1">
    <location>
        <begin position="1"/>
        <end position="16"/>
    </location>
</feature>